<keyword evidence="2" id="KW-1185">Reference proteome</keyword>
<accession>A0ABQ4PME2</accession>
<dbReference type="EMBL" id="BPFB01000037">
    <property type="protein sequence ID" value="GIU49401.1"/>
    <property type="molecule type" value="Genomic_DNA"/>
</dbReference>
<proteinExistence type="predicted"/>
<gene>
    <name evidence="1" type="ORF">TUM4630_27990</name>
</gene>
<evidence type="ECO:0000313" key="1">
    <source>
        <dbReference type="EMBL" id="GIU49401.1"/>
    </source>
</evidence>
<comment type="caution">
    <text evidence="1">The sequence shown here is derived from an EMBL/GenBank/DDBJ whole genome shotgun (WGS) entry which is preliminary data.</text>
</comment>
<name>A0ABQ4PME2_9GAMM</name>
<organism evidence="1 2">
    <name type="scientific">Shewanella algidipiscicola</name>
    <dbReference type="NCBI Taxonomy" id="614070"/>
    <lineage>
        <taxon>Bacteria</taxon>
        <taxon>Pseudomonadati</taxon>
        <taxon>Pseudomonadota</taxon>
        <taxon>Gammaproteobacteria</taxon>
        <taxon>Alteromonadales</taxon>
        <taxon>Shewanellaceae</taxon>
        <taxon>Shewanella</taxon>
    </lineage>
</organism>
<dbReference type="Proteomes" id="UP000761574">
    <property type="component" value="Unassembled WGS sequence"/>
</dbReference>
<protein>
    <submittedName>
        <fullName evidence="1">Uncharacterized protein</fullName>
    </submittedName>
</protein>
<sequence length="73" mass="8027">MIGIHRKSMDIIYVVRVWANSEKPLMDRFQSGNPQGDILVFIEGEISIGAVSLQVGLDNNQAKSPKMKGFGHG</sequence>
<reference evidence="1 2" key="1">
    <citation type="submission" date="2021-05" db="EMBL/GenBank/DDBJ databases">
        <title>Molecular characterization for Shewanella algae harboring chromosomal blaOXA-55-like strains isolated from clinical and environment sample.</title>
        <authorList>
            <person name="Ohama Y."/>
            <person name="Aoki K."/>
            <person name="Harada S."/>
            <person name="Moriya K."/>
            <person name="Ishii Y."/>
            <person name="Tateda K."/>
        </authorList>
    </citation>
    <scope>NUCLEOTIDE SEQUENCE [LARGE SCALE GENOMIC DNA]</scope>
    <source>
        <strain evidence="1 2">LMG 23746</strain>
    </source>
</reference>
<evidence type="ECO:0000313" key="2">
    <source>
        <dbReference type="Proteomes" id="UP000761574"/>
    </source>
</evidence>